<organism evidence="2 3">
    <name type="scientific">Parasponia andersonii</name>
    <name type="common">Sponia andersonii</name>
    <dbReference type="NCBI Taxonomy" id="3476"/>
    <lineage>
        <taxon>Eukaryota</taxon>
        <taxon>Viridiplantae</taxon>
        <taxon>Streptophyta</taxon>
        <taxon>Embryophyta</taxon>
        <taxon>Tracheophyta</taxon>
        <taxon>Spermatophyta</taxon>
        <taxon>Magnoliopsida</taxon>
        <taxon>eudicotyledons</taxon>
        <taxon>Gunneridae</taxon>
        <taxon>Pentapetalae</taxon>
        <taxon>rosids</taxon>
        <taxon>fabids</taxon>
        <taxon>Rosales</taxon>
        <taxon>Cannabaceae</taxon>
        <taxon>Parasponia</taxon>
    </lineage>
</organism>
<dbReference type="AlphaFoldDB" id="A0A2P5A5L8"/>
<name>A0A2P5A5L8_PARAD</name>
<feature type="region of interest" description="Disordered" evidence="1">
    <location>
        <begin position="1"/>
        <end position="21"/>
    </location>
</feature>
<evidence type="ECO:0000256" key="1">
    <source>
        <dbReference type="SAM" id="MobiDB-lite"/>
    </source>
</evidence>
<feature type="compositionally biased region" description="Polar residues" evidence="1">
    <location>
        <begin position="9"/>
        <end position="18"/>
    </location>
</feature>
<evidence type="ECO:0000313" key="2">
    <source>
        <dbReference type="EMBL" id="PON31826.1"/>
    </source>
</evidence>
<dbReference type="Proteomes" id="UP000237105">
    <property type="component" value="Unassembled WGS sequence"/>
</dbReference>
<sequence length="67" mass="7597">MATLMASPMMSQSSTSTFPEGDDEVLEIQKLKYHCQHHHHYHPSSNSSSAVPILPVDSDQYCKFFKN</sequence>
<gene>
    <name evidence="2" type="ORF">PanWU01x14_366610</name>
</gene>
<reference evidence="3" key="1">
    <citation type="submission" date="2016-06" db="EMBL/GenBank/DDBJ databases">
        <title>Parallel loss of symbiosis genes in relatives of nitrogen-fixing non-legume Parasponia.</title>
        <authorList>
            <person name="Van Velzen R."/>
            <person name="Holmer R."/>
            <person name="Bu F."/>
            <person name="Rutten L."/>
            <person name="Van Zeijl A."/>
            <person name="Liu W."/>
            <person name="Santuari L."/>
            <person name="Cao Q."/>
            <person name="Sharma T."/>
            <person name="Shen D."/>
            <person name="Roswanjaya Y."/>
            <person name="Wardhani T."/>
            <person name="Kalhor M.S."/>
            <person name="Jansen J."/>
            <person name="Van den Hoogen J."/>
            <person name="Gungor B."/>
            <person name="Hartog M."/>
            <person name="Hontelez J."/>
            <person name="Verver J."/>
            <person name="Yang W.-C."/>
            <person name="Schijlen E."/>
            <person name="Repin R."/>
            <person name="Schilthuizen M."/>
            <person name="Schranz E."/>
            <person name="Heidstra R."/>
            <person name="Miyata K."/>
            <person name="Fedorova E."/>
            <person name="Kohlen W."/>
            <person name="Bisseling T."/>
            <person name="Smit S."/>
            <person name="Geurts R."/>
        </authorList>
    </citation>
    <scope>NUCLEOTIDE SEQUENCE [LARGE SCALE GENOMIC DNA]</scope>
    <source>
        <strain evidence="3">cv. WU1-14</strain>
    </source>
</reference>
<proteinExistence type="predicted"/>
<comment type="caution">
    <text evidence="2">The sequence shown here is derived from an EMBL/GenBank/DDBJ whole genome shotgun (WGS) entry which is preliminary data.</text>
</comment>
<accession>A0A2P5A5L8</accession>
<dbReference type="EMBL" id="JXTB01000920">
    <property type="protein sequence ID" value="PON31826.1"/>
    <property type="molecule type" value="Genomic_DNA"/>
</dbReference>
<evidence type="ECO:0000313" key="3">
    <source>
        <dbReference type="Proteomes" id="UP000237105"/>
    </source>
</evidence>
<keyword evidence="3" id="KW-1185">Reference proteome</keyword>
<protein>
    <submittedName>
        <fullName evidence="2">Uncharacterized protein</fullName>
    </submittedName>
</protein>